<gene>
    <name evidence="1" type="ORF">JZO76_07135</name>
</gene>
<dbReference type="RefSeq" id="WP_206903441.1">
    <property type="nucleotide sequence ID" value="NZ_JAFLVT010000008.1"/>
</dbReference>
<accession>A0ABS3H9L4</accession>
<protein>
    <submittedName>
        <fullName evidence="1">Uncharacterized protein</fullName>
    </submittedName>
</protein>
<reference evidence="1 2" key="1">
    <citation type="submission" date="2021-03" db="EMBL/GenBank/DDBJ databases">
        <title>Enterococcal diversity collection.</title>
        <authorList>
            <person name="Gilmore M.S."/>
            <person name="Schwartzman J."/>
            <person name="Van Tyne D."/>
            <person name="Martin M."/>
            <person name="Earl A.M."/>
            <person name="Manson A.L."/>
            <person name="Straub T."/>
            <person name="Salamzade R."/>
            <person name="Saavedra J."/>
            <person name="Lebreton F."/>
            <person name="Prichula J."/>
            <person name="Schaufler K."/>
            <person name="Gaca A."/>
            <person name="Sgardioli B."/>
            <person name="Wagenaar J."/>
            <person name="Strong T."/>
        </authorList>
    </citation>
    <scope>NUCLEOTIDE SEQUENCE [LARGE SCALE GENOMIC DNA]</scope>
    <source>
        <strain evidence="1 2">MJM12</strain>
    </source>
</reference>
<dbReference type="Proteomes" id="UP000664256">
    <property type="component" value="Unassembled WGS sequence"/>
</dbReference>
<organism evidence="1 2">
    <name type="scientific">Candidatus Enterococcus myersii</name>
    <dbReference type="NCBI Taxonomy" id="2815322"/>
    <lineage>
        <taxon>Bacteria</taxon>
        <taxon>Bacillati</taxon>
        <taxon>Bacillota</taxon>
        <taxon>Bacilli</taxon>
        <taxon>Lactobacillales</taxon>
        <taxon>Enterococcaceae</taxon>
        <taxon>Enterococcus</taxon>
    </lineage>
</organism>
<keyword evidence="2" id="KW-1185">Reference proteome</keyword>
<name>A0ABS3H9L4_9ENTE</name>
<comment type="caution">
    <text evidence="1">The sequence shown here is derived from an EMBL/GenBank/DDBJ whole genome shotgun (WGS) entry which is preliminary data.</text>
</comment>
<dbReference type="EMBL" id="JAFLVT010000008">
    <property type="protein sequence ID" value="MBO0449313.1"/>
    <property type="molecule type" value="Genomic_DNA"/>
</dbReference>
<evidence type="ECO:0000313" key="1">
    <source>
        <dbReference type="EMBL" id="MBO0449313.1"/>
    </source>
</evidence>
<evidence type="ECO:0000313" key="2">
    <source>
        <dbReference type="Proteomes" id="UP000664256"/>
    </source>
</evidence>
<sequence length="61" mass="7212">MTETTLTVKELIEELSKLEQDMPIIFAPCGWYETELFKDEIIEHAIISYSTYNGHHYKFTI</sequence>
<proteinExistence type="predicted"/>